<organism evidence="2 3">
    <name type="scientific">Colocasia esculenta</name>
    <name type="common">Wild taro</name>
    <name type="synonym">Arum esculentum</name>
    <dbReference type="NCBI Taxonomy" id="4460"/>
    <lineage>
        <taxon>Eukaryota</taxon>
        <taxon>Viridiplantae</taxon>
        <taxon>Streptophyta</taxon>
        <taxon>Embryophyta</taxon>
        <taxon>Tracheophyta</taxon>
        <taxon>Spermatophyta</taxon>
        <taxon>Magnoliopsida</taxon>
        <taxon>Liliopsida</taxon>
        <taxon>Araceae</taxon>
        <taxon>Aroideae</taxon>
        <taxon>Colocasieae</taxon>
        <taxon>Colocasia</taxon>
    </lineage>
</organism>
<proteinExistence type="predicted"/>
<reference evidence="2" key="1">
    <citation type="submission" date="2017-07" db="EMBL/GenBank/DDBJ databases">
        <title>Taro Niue Genome Assembly and Annotation.</title>
        <authorList>
            <person name="Atibalentja N."/>
            <person name="Keating K."/>
            <person name="Fields C.J."/>
        </authorList>
    </citation>
    <scope>NUCLEOTIDE SEQUENCE</scope>
    <source>
        <strain evidence="2">Niue_2</strain>
        <tissue evidence="2">Leaf</tissue>
    </source>
</reference>
<dbReference type="AlphaFoldDB" id="A0A843W9Q7"/>
<evidence type="ECO:0000256" key="1">
    <source>
        <dbReference type="SAM" id="MobiDB-lite"/>
    </source>
</evidence>
<comment type="caution">
    <text evidence="2">The sequence shown here is derived from an EMBL/GenBank/DDBJ whole genome shotgun (WGS) entry which is preliminary data.</text>
</comment>
<protein>
    <submittedName>
        <fullName evidence="2">Uncharacterized protein</fullName>
    </submittedName>
</protein>
<dbReference type="EMBL" id="NMUH01003160">
    <property type="protein sequence ID" value="MQM04127.1"/>
    <property type="molecule type" value="Genomic_DNA"/>
</dbReference>
<evidence type="ECO:0000313" key="2">
    <source>
        <dbReference type="EMBL" id="MQM04127.1"/>
    </source>
</evidence>
<keyword evidence="3" id="KW-1185">Reference proteome</keyword>
<name>A0A843W9Q7_COLES</name>
<dbReference type="Proteomes" id="UP000652761">
    <property type="component" value="Unassembled WGS sequence"/>
</dbReference>
<accession>A0A843W9Q7</accession>
<sequence>MRTLNREELQTQFGIMVEQLISAIQGVRPSQAAPQDQNKQPGGPKSQIRIRSACCSLRHDWMGESDVWELMEY</sequence>
<gene>
    <name evidence="2" type="ORF">Taro_036923</name>
</gene>
<feature type="region of interest" description="Disordered" evidence="1">
    <location>
        <begin position="28"/>
        <end position="48"/>
    </location>
</feature>
<evidence type="ECO:0000313" key="3">
    <source>
        <dbReference type="Proteomes" id="UP000652761"/>
    </source>
</evidence>